<dbReference type="InterPro" id="IPR052698">
    <property type="entry name" value="MoCofactor_Util/Proc"/>
</dbReference>
<dbReference type="NCBIfam" id="NF045664">
    <property type="entry name" value="XdhC_rel_AOR"/>
    <property type="match status" value="1"/>
</dbReference>
<dbReference type="RefSeq" id="WP_015724322.1">
    <property type="nucleotide sequence ID" value="NC_014972.1"/>
</dbReference>
<dbReference type="AlphaFoldDB" id="A0A7U3YLV7"/>
<evidence type="ECO:0008006" key="5">
    <source>
        <dbReference type="Google" id="ProtNLM"/>
    </source>
</evidence>
<dbReference type="InterPro" id="IPR027051">
    <property type="entry name" value="XdhC_Rossmann_dom"/>
</dbReference>
<keyword evidence="4" id="KW-1185">Reference proteome</keyword>
<accession>A0A7U3YLV7</accession>
<dbReference type="KEGG" id="dpr:Despr_1629"/>
<dbReference type="EMBL" id="CP002364">
    <property type="protein sequence ID" value="ADW17781.1"/>
    <property type="molecule type" value="Genomic_DNA"/>
</dbReference>
<feature type="domain" description="XdhC- CoxI" evidence="1">
    <location>
        <begin position="12"/>
        <end position="77"/>
    </location>
</feature>
<evidence type="ECO:0000313" key="4">
    <source>
        <dbReference type="Proteomes" id="UP000006365"/>
    </source>
</evidence>
<dbReference type="InterPro" id="IPR003777">
    <property type="entry name" value="XdhC_CoxI"/>
</dbReference>
<dbReference type="Pfam" id="PF02625">
    <property type="entry name" value="XdhC_CoxI"/>
    <property type="match status" value="1"/>
</dbReference>
<dbReference type="Pfam" id="PF13478">
    <property type="entry name" value="XdhC_C"/>
    <property type="match status" value="1"/>
</dbReference>
<gene>
    <name evidence="3" type="ordered locus">Despr_1629</name>
</gene>
<evidence type="ECO:0000313" key="3">
    <source>
        <dbReference type="EMBL" id="ADW17781.1"/>
    </source>
</evidence>
<feature type="domain" description="XdhC Rossmann" evidence="2">
    <location>
        <begin position="192"/>
        <end position="335"/>
    </location>
</feature>
<evidence type="ECO:0000259" key="2">
    <source>
        <dbReference type="Pfam" id="PF13478"/>
    </source>
</evidence>
<reference evidence="3 4" key="1">
    <citation type="journal article" date="2011" name="Stand. Genomic Sci.">
        <title>Complete genome sequence of Desulfobulbus propionicus type strain (1pr3).</title>
        <authorList>
            <person name="Pagani I."/>
            <person name="Lapidus A."/>
            <person name="Nolan M."/>
            <person name="Lucas S."/>
            <person name="Hammon N."/>
            <person name="Deshpande S."/>
            <person name="Cheng J.F."/>
            <person name="Chertkov O."/>
            <person name="Davenport K."/>
            <person name="Tapia R."/>
            <person name="Han C."/>
            <person name="Goodwin L."/>
            <person name="Pitluck S."/>
            <person name="Liolios K."/>
            <person name="Mavromatis K."/>
            <person name="Ivanova N."/>
            <person name="Mikhailova N."/>
            <person name="Pati A."/>
            <person name="Chen A."/>
            <person name="Palaniappan K."/>
            <person name="Land M."/>
            <person name="Hauser L."/>
            <person name="Chang Y.J."/>
            <person name="Jeffries C.D."/>
            <person name="Detter J.C."/>
            <person name="Brambilla E."/>
            <person name="Kannan K.P."/>
            <person name="Djao O.D."/>
            <person name="Rohde M."/>
            <person name="Pukall R."/>
            <person name="Spring S."/>
            <person name="Goker M."/>
            <person name="Sikorski J."/>
            <person name="Woyke T."/>
            <person name="Bristow J."/>
            <person name="Eisen J.A."/>
            <person name="Markowitz V."/>
            <person name="Hugenholtz P."/>
            <person name="Kyrpides N.C."/>
            <person name="Klenk H.P."/>
        </authorList>
    </citation>
    <scope>NUCLEOTIDE SEQUENCE [LARGE SCALE GENOMIC DNA]</scope>
    <source>
        <strain evidence="4">ATCC 33891 / DSM 2032 / 1pr3</strain>
    </source>
</reference>
<dbReference type="Gene3D" id="3.40.50.720">
    <property type="entry name" value="NAD(P)-binding Rossmann-like Domain"/>
    <property type="match status" value="1"/>
</dbReference>
<dbReference type="PANTHER" id="PTHR30388">
    <property type="entry name" value="ALDEHYDE OXIDOREDUCTASE MOLYBDENUM COFACTOR ASSEMBLY PROTEIN"/>
    <property type="match status" value="1"/>
</dbReference>
<dbReference type="PANTHER" id="PTHR30388:SF6">
    <property type="entry name" value="XANTHINE DEHYDROGENASE SUBUNIT A-RELATED"/>
    <property type="match status" value="1"/>
</dbReference>
<organism evidence="3 4">
    <name type="scientific">Desulfobulbus propionicus (strain ATCC 33891 / DSM 2032 / VKM B-1956 / 1pr3)</name>
    <dbReference type="NCBI Taxonomy" id="577650"/>
    <lineage>
        <taxon>Bacteria</taxon>
        <taxon>Pseudomonadati</taxon>
        <taxon>Thermodesulfobacteriota</taxon>
        <taxon>Desulfobulbia</taxon>
        <taxon>Desulfobulbales</taxon>
        <taxon>Desulfobulbaceae</taxon>
        <taxon>Desulfobulbus</taxon>
    </lineage>
</organism>
<proteinExistence type="predicted"/>
<name>A0A7U3YLV7_DESPD</name>
<dbReference type="Proteomes" id="UP000006365">
    <property type="component" value="Chromosome"/>
</dbReference>
<evidence type="ECO:0000259" key="1">
    <source>
        <dbReference type="Pfam" id="PF02625"/>
    </source>
</evidence>
<protein>
    <recommendedName>
        <fullName evidence="5">Dehydrogenase</fullName>
    </recommendedName>
</protein>
<sequence>MKKLIQQICTTLDSGQDLVLATVCSQSGSTPRVAGAKMIVFRDGRIAGTIGGGLVEAAAIREAADCFATGVSRCHAFDLSNGDAAVTDMICGGRMEFCLECIRADASNRAVFGDLLAAMESGRRAVLVSPLEAHNGEQRFVVDHKGRTTAADVSEALLAAVKQLRPSTSAATVLEQAGQCYLVASFAVGGNLYLIGAGHVAACTAEAAARVGFRVVVMDDRSEFANQERFPSADEIRVLPSFAGCFQGEDIDRDAYLVIVTRGHLHDMEVLEQALQTGAGYIGMIGSRKKRNSIYVRLMDKGVTEAQLEQVRCPIGLAIEADTPEEIAVSVVGELIYQRATGRKAWHLA</sequence>